<dbReference type="Proteomes" id="UP001161405">
    <property type="component" value="Unassembled WGS sequence"/>
</dbReference>
<feature type="domain" description="YdhG-like" evidence="1">
    <location>
        <begin position="31"/>
        <end position="128"/>
    </location>
</feature>
<dbReference type="EMBL" id="BSNI01000001">
    <property type="protein sequence ID" value="GLQ16163.1"/>
    <property type="molecule type" value="Genomic_DNA"/>
</dbReference>
<reference evidence="2" key="2">
    <citation type="submission" date="2023-01" db="EMBL/GenBank/DDBJ databases">
        <title>Draft genome sequence of Maritalea porphyrae strain NBRC 107169.</title>
        <authorList>
            <person name="Sun Q."/>
            <person name="Mori K."/>
        </authorList>
    </citation>
    <scope>NUCLEOTIDE SEQUENCE</scope>
    <source>
        <strain evidence="2">NBRC 107169</strain>
    </source>
</reference>
<evidence type="ECO:0000259" key="1">
    <source>
        <dbReference type="Pfam" id="PF08818"/>
    </source>
</evidence>
<evidence type="ECO:0000313" key="2">
    <source>
        <dbReference type="EMBL" id="GLQ16163.1"/>
    </source>
</evidence>
<proteinExistence type="predicted"/>
<keyword evidence="3" id="KW-1185">Reference proteome</keyword>
<dbReference type="Pfam" id="PF13376">
    <property type="entry name" value="OmdA"/>
    <property type="match status" value="1"/>
</dbReference>
<evidence type="ECO:0000313" key="3">
    <source>
        <dbReference type="Proteomes" id="UP001161405"/>
    </source>
</evidence>
<dbReference type="SUPFAM" id="SSF159888">
    <property type="entry name" value="YdhG-like"/>
    <property type="match status" value="1"/>
</dbReference>
<accession>A0ABQ5UNK8</accession>
<dbReference type="Pfam" id="PF08818">
    <property type="entry name" value="DUF1801"/>
    <property type="match status" value="1"/>
</dbReference>
<gene>
    <name evidence="2" type="ORF">GCM10007879_04120</name>
</gene>
<dbReference type="PIRSF" id="PIRSF021308">
    <property type="entry name" value="UCP021308"/>
    <property type="match status" value="1"/>
</dbReference>
<sequence>MPMITDIEDYFTKGCGRCKRFDTPQCSAQIWRDGVVALRKLCLAAGLEETVKWAHPTYMHKDRNIAMIGAFQGDFRFSFLNASLLKDPEGVLEKAGPNAQVPSVLRFDSVQKVNEFAPIINAYLAEAMSYAEKGIKPVKIVREIEMPEELTEALAADPELSEAFDALTPGRQKSYAFALNNAKKSETRIARIAKYRDKIIAGKGALDR</sequence>
<reference evidence="2" key="1">
    <citation type="journal article" date="2014" name="Int. J. Syst. Evol. Microbiol.">
        <title>Complete genome of a new Firmicutes species belonging to the dominant human colonic microbiota ('Ruminococcus bicirculans') reveals two chromosomes and a selective capacity to utilize plant glucans.</title>
        <authorList>
            <consortium name="NISC Comparative Sequencing Program"/>
            <person name="Wegmann U."/>
            <person name="Louis P."/>
            <person name="Goesmann A."/>
            <person name="Henrissat B."/>
            <person name="Duncan S.H."/>
            <person name="Flint H.J."/>
        </authorList>
    </citation>
    <scope>NUCLEOTIDE SEQUENCE</scope>
    <source>
        <strain evidence="2">NBRC 107169</strain>
    </source>
</reference>
<dbReference type="RefSeq" id="WP_348529118.1">
    <property type="nucleotide sequence ID" value="NZ_BSNI01000001.1"/>
</dbReference>
<protein>
    <recommendedName>
        <fullName evidence="1">YdhG-like domain-containing protein</fullName>
    </recommendedName>
</protein>
<organism evidence="2 3">
    <name type="scientific">Maritalea porphyrae</name>
    <dbReference type="NCBI Taxonomy" id="880732"/>
    <lineage>
        <taxon>Bacteria</taxon>
        <taxon>Pseudomonadati</taxon>
        <taxon>Pseudomonadota</taxon>
        <taxon>Alphaproteobacteria</taxon>
        <taxon>Hyphomicrobiales</taxon>
        <taxon>Devosiaceae</taxon>
        <taxon>Maritalea</taxon>
    </lineage>
</organism>
<dbReference type="InterPro" id="IPR014922">
    <property type="entry name" value="YdhG-like"/>
</dbReference>
<dbReference type="InterPro" id="IPR016786">
    <property type="entry name" value="YdeI_bac"/>
</dbReference>
<name>A0ABQ5UNK8_9HYPH</name>
<comment type="caution">
    <text evidence="2">The sequence shown here is derived from an EMBL/GenBank/DDBJ whole genome shotgun (WGS) entry which is preliminary data.</text>
</comment>